<protein>
    <submittedName>
        <fullName evidence="3">Glycoside hydrolase</fullName>
    </submittedName>
</protein>
<dbReference type="PROSITE" id="PS51318">
    <property type="entry name" value="TAT"/>
    <property type="match status" value="1"/>
</dbReference>
<evidence type="ECO:0000313" key="3">
    <source>
        <dbReference type="EMBL" id="WTW59627.1"/>
    </source>
</evidence>
<evidence type="ECO:0000256" key="2">
    <source>
        <dbReference type="SAM" id="SignalP"/>
    </source>
</evidence>
<dbReference type="EMBL" id="CP108318">
    <property type="protein sequence ID" value="WTW59627.1"/>
    <property type="molecule type" value="Genomic_DNA"/>
</dbReference>
<keyword evidence="3" id="KW-0378">Hydrolase</keyword>
<feature type="chain" id="PRO_5043682061" evidence="2">
    <location>
        <begin position="42"/>
        <end position="700"/>
    </location>
</feature>
<dbReference type="AlphaFoldDB" id="A0AAU2UWW9"/>
<accession>A0AAU2UWW9</accession>
<dbReference type="InterPro" id="IPR021459">
    <property type="entry name" value="GH101-related"/>
</dbReference>
<dbReference type="GO" id="GO:0016787">
    <property type="term" value="F:hydrolase activity"/>
    <property type="evidence" value="ECO:0007669"/>
    <property type="project" value="UniProtKB-KW"/>
</dbReference>
<name>A0AAU2UWW9_9ACTN</name>
<feature type="compositionally biased region" description="Basic and acidic residues" evidence="1">
    <location>
        <begin position="504"/>
        <end position="516"/>
    </location>
</feature>
<feature type="signal peptide" evidence="2">
    <location>
        <begin position="1"/>
        <end position="41"/>
    </location>
</feature>
<evidence type="ECO:0000256" key="1">
    <source>
        <dbReference type="SAM" id="MobiDB-lite"/>
    </source>
</evidence>
<organism evidence="3">
    <name type="scientific">Streptomyces sp. NBC_00003</name>
    <dbReference type="NCBI Taxonomy" id="2903608"/>
    <lineage>
        <taxon>Bacteria</taxon>
        <taxon>Bacillati</taxon>
        <taxon>Actinomycetota</taxon>
        <taxon>Actinomycetes</taxon>
        <taxon>Kitasatosporales</taxon>
        <taxon>Streptomycetaceae</taxon>
        <taxon>Streptomyces</taxon>
    </lineage>
</organism>
<sequence length="700" mass="74726">MDISTGKSSIARPARRSGRRTLLALAVATALAAGLTPAATAGPTHSAGVQVHGGRVDLPVAGGTATIDPATLAIDARTDDGRTLRVSDPAADAPGKPSHVTKSGQGARWSYPGRGLSAEARVERGRLLVTLTSDRDGTLAWPVTGTDKAASALQLPRGEGLSLPVADTFWNSPRAQLVGSEEDVASQLTLPVWGYTLGSGRGVSYLTPTDIGTSLAYASQGGRLRATAKHAFSGGNATRAYTVAFSLTDGSPVAPAVDYRHWLSEHGQLGSLSEKIRKNPETGKLLGAFHAYAWGGDRKAAGIEKLNSLGISRLWLGYDADDAPMTTADITAAQRAGYLVGPYDSFANGRDKGPDTPPNSVWPDNVYPSFCVRRADGTPQPGFHKQGCYLSSQAFEQAEPQRHYLANRTRSLVAGGAASYFLDVDAAGELFRDHDAAHPMTMAQDRANRLARMQRLTDGTYDTTRRPLVLGSEAAGSWANQVLAFDHGSGTPADGRLWPMETGHFDSRPDQPKDDPAWGGYTPAAAPDTFFKPVRVSDFKPEHRAAVADALKAMYDPAYRVPLYETALHGSLINVERWELSFSKLPEQKTARALLAMLYNTPLNFVLSDKDKHNDQNVRELAALQKYFAPLHQAAGAQELTSFDWLTADRTVQRTVFGDGTLTVTANFGTAVHDGLPGGCVEATLKGGEPQRLCPAKVVS</sequence>
<keyword evidence="2" id="KW-0732">Signal</keyword>
<gene>
    <name evidence="3" type="ORF">OG549_02590</name>
</gene>
<feature type="region of interest" description="Disordered" evidence="1">
    <location>
        <begin position="504"/>
        <end position="524"/>
    </location>
</feature>
<proteinExistence type="predicted"/>
<dbReference type="InterPro" id="IPR006311">
    <property type="entry name" value="TAT_signal"/>
</dbReference>
<feature type="region of interest" description="Disordered" evidence="1">
    <location>
        <begin position="85"/>
        <end position="112"/>
    </location>
</feature>
<dbReference type="Pfam" id="PF11308">
    <property type="entry name" value="Glyco_hydro_129"/>
    <property type="match status" value="1"/>
</dbReference>
<reference evidence="3" key="1">
    <citation type="submission" date="2022-10" db="EMBL/GenBank/DDBJ databases">
        <title>The complete genomes of actinobacterial strains from the NBC collection.</title>
        <authorList>
            <person name="Joergensen T.S."/>
            <person name="Alvarez Arevalo M."/>
            <person name="Sterndorff E.B."/>
            <person name="Faurdal D."/>
            <person name="Vuksanovic O."/>
            <person name="Mourched A.-S."/>
            <person name="Charusanti P."/>
            <person name="Shaw S."/>
            <person name="Blin K."/>
            <person name="Weber T."/>
        </authorList>
    </citation>
    <scope>NUCLEOTIDE SEQUENCE</scope>
    <source>
        <strain evidence="3">NBC_00003</strain>
    </source>
</reference>